<keyword evidence="4" id="KW-1185">Reference proteome</keyword>
<feature type="non-terminal residue" evidence="3">
    <location>
        <position position="1"/>
    </location>
</feature>
<dbReference type="GO" id="GO:0007606">
    <property type="term" value="P:sensory perception of chemical stimulus"/>
    <property type="evidence" value="ECO:0007669"/>
    <property type="project" value="InterPro"/>
</dbReference>
<evidence type="ECO:0000313" key="4">
    <source>
        <dbReference type="Proteomes" id="UP001432027"/>
    </source>
</evidence>
<dbReference type="GO" id="GO:0016020">
    <property type="term" value="C:membrane"/>
    <property type="evidence" value="ECO:0007669"/>
    <property type="project" value="InterPro"/>
</dbReference>
<dbReference type="PANTHER" id="PTHR47521:SF7">
    <property type="entry name" value="SERPENTINE RECEPTOR CLASS EPSILON-6"/>
    <property type="match status" value="1"/>
</dbReference>
<dbReference type="EMBL" id="BTSX01000005">
    <property type="protein sequence ID" value="GMS98392.1"/>
    <property type="molecule type" value="Genomic_DNA"/>
</dbReference>
<evidence type="ECO:0000313" key="3">
    <source>
        <dbReference type="EMBL" id="GMS98392.1"/>
    </source>
</evidence>
<dbReference type="AlphaFoldDB" id="A0AAV5TW11"/>
<feature type="transmembrane region" description="Helical" evidence="2">
    <location>
        <begin position="47"/>
        <end position="68"/>
    </location>
</feature>
<keyword evidence="2" id="KW-0812">Transmembrane</keyword>
<accession>A0AAV5TW11</accession>
<dbReference type="InterPro" id="IPR052860">
    <property type="entry name" value="NRL-GPCR1"/>
</dbReference>
<keyword evidence="2" id="KW-1133">Transmembrane helix</keyword>
<feature type="transmembrane region" description="Helical" evidence="2">
    <location>
        <begin position="167"/>
        <end position="186"/>
    </location>
</feature>
<dbReference type="Pfam" id="PF03125">
    <property type="entry name" value="Sre"/>
    <property type="match status" value="1"/>
</dbReference>
<evidence type="ECO:0008006" key="5">
    <source>
        <dbReference type="Google" id="ProtNLM"/>
    </source>
</evidence>
<comment type="caution">
    <text evidence="3">The sequence shown here is derived from an EMBL/GenBank/DDBJ whole genome shotgun (WGS) entry which is preliminary data.</text>
</comment>
<evidence type="ECO:0000256" key="1">
    <source>
        <dbReference type="ARBA" id="ARBA00006803"/>
    </source>
</evidence>
<feature type="transmembrane region" description="Helical" evidence="2">
    <location>
        <begin position="80"/>
        <end position="98"/>
    </location>
</feature>
<evidence type="ECO:0000256" key="2">
    <source>
        <dbReference type="SAM" id="Phobius"/>
    </source>
</evidence>
<gene>
    <name evidence="3" type="ORF">PENTCL1PPCAC_20567</name>
</gene>
<keyword evidence="2" id="KW-0472">Membrane</keyword>
<dbReference type="Proteomes" id="UP001432027">
    <property type="component" value="Unassembled WGS sequence"/>
</dbReference>
<sequence>EDWLIFSADMIKDQFIGYFVSQLGALSFERFVATHWWSWYEHRGCSTIFIILIVELITNIPSWINVALCQFDYIPHEMNMIVFAVILLFSIALYLHSYRSNVCALQALLGRSGKYSISHAFQVKENLSVLKLILIFMGTSLPIVCACFLFFMIFFFATEGFDRERFLCMELLDFSISLYAPIYIYVGMTAMKEYHVQLYNIPVFRKVADWCGWK</sequence>
<dbReference type="PANTHER" id="PTHR47521">
    <property type="entry name" value="SERPENTINE RECEPTOR, CLASS E (EPSILON)-RELATED"/>
    <property type="match status" value="1"/>
</dbReference>
<protein>
    <recommendedName>
        <fullName evidence="5">G protein-coupled receptor</fullName>
    </recommendedName>
</protein>
<comment type="similarity">
    <text evidence="1">Belongs to the nematode receptor-like protein sre family.</text>
</comment>
<organism evidence="3 4">
    <name type="scientific">Pristionchus entomophagus</name>
    <dbReference type="NCBI Taxonomy" id="358040"/>
    <lineage>
        <taxon>Eukaryota</taxon>
        <taxon>Metazoa</taxon>
        <taxon>Ecdysozoa</taxon>
        <taxon>Nematoda</taxon>
        <taxon>Chromadorea</taxon>
        <taxon>Rhabditida</taxon>
        <taxon>Rhabditina</taxon>
        <taxon>Diplogasteromorpha</taxon>
        <taxon>Diplogasteroidea</taxon>
        <taxon>Neodiplogasteridae</taxon>
        <taxon>Pristionchus</taxon>
    </lineage>
</organism>
<feature type="non-terminal residue" evidence="3">
    <location>
        <position position="214"/>
    </location>
</feature>
<name>A0AAV5TW11_9BILA</name>
<feature type="transmembrane region" description="Helical" evidence="2">
    <location>
        <begin position="132"/>
        <end position="155"/>
    </location>
</feature>
<dbReference type="InterPro" id="IPR004151">
    <property type="entry name" value="7TM_GPCR_serpentine_rcpt_Sre"/>
</dbReference>
<reference evidence="3" key="1">
    <citation type="submission" date="2023-10" db="EMBL/GenBank/DDBJ databases">
        <title>Genome assembly of Pristionchus species.</title>
        <authorList>
            <person name="Yoshida K."/>
            <person name="Sommer R.J."/>
        </authorList>
    </citation>
    <scope>NUCLEOTIDE SEQUENCE</scope>
    <source>
        <strain evidence="3">RS0144</strain>
    </source>
</reference>
<proteinExistence type="inferred from homology"/>